<evidence type="ECO:0000259" key="3">
    <source>
        <dbReference type="PROSITE" id="PS51468"/>
    </source>
</evidence>
<dbReference type="InterPro" id="IPR036465">
    <property type="entry name" value="vWFA_dom_sf"/>
</dbReference>
<dbReference type="InterPro" id="IPR002035">
    <property type="entry name" value="VWF_A"/>
</dbReference>
<evidence type="ECO:0000259" key="2">
    <source>
        <dbReference type="PROSITE" id="PS50234"/>
    </source>
</evidence>
<dbReference type="Pfam" id="PF13768">
    <property type="entry name" value="VWA_3"/>
    <property type="match status" value="1"/>
</dbReference>
<feature type="compositionally biased region" description="Polar residues" evidence="1">
    <location>
        <begin position="534"/>
        <end position="544"/>
    </location>
</feature>
<dbReference type="SMART" id="SM00609">
    <property type="entry name" value="VIT"/>
    <property type="match status" value="1"/>
</dbReference>
<keyword evidence="5" id="KW-1185">Reference proteome</keyword>
<comment type="caution">
    <text evidence="4">The sequence shown here is derived from an EMBL/GenBank/DDBJ whole genome shotgun (WGS) entry which is preliminary data.</text>
</comment>
<gene>
    <name evidence="4" type="ORF">LTR78_005916</name>
</gene>
<evidence type="ECO:0000256" key="1">
    <source>
        <dbReference type="SAM" id="MobiDB-lite"/>
    </source>
</evidence>
<feature type="domain" description="VIT" evidence="3">
    <location>
        <begin position="17"/>
        <end position="146"/>
    </location>
</feature>
<feature type="region of interest" description="Disordered" evidence="1">
    <location>
        <begin position="507"/>
        <end position="556"/>
    </location>
</feature>
<proteinExistence type="predicted"/>
<feature type="domain" description="VWFA" evidence="2">
    <location>
        <begin position="290"/>
        <end position="463"/>
    </location>
</feature>
<dbReference type="SUPFAM" id="SSF53300">
    <property type="entry name" value="vWA-like"/>
    <property type="match status" value="1"/>
</dbReference>
<dbReference type="PROSITE" id="PS50234">
    <property type="entry name" value="VWFA"/>
    <property type="match status" value="1"/>
</dbReference>
<dbReference type="InterPro" id="IPR013694">
    <property type="entry name" value="VIT"/>
</dbReference>
<dbReference type="SMART" id="SM00327">
    <property type="entry name" value="VWA"/>
    <property type="match status" value="1"/>
</dbReference>
<protein>
    <submittedName>
        <fullName evidence="4">Uncharacterized protein</fullName>
    </submittedName>
</protein>
<name>A0AAE0WLR9_9PEZI</name>
<evidence type="ECO:0000313" key="5">
    <source>
        <dbReference type="Proteomes" id="UP001274830"/>
    </source>
</evidence>
<organism evidence="4 5">
    <name type="scientific">Recurvomyces mirabilis</name>
    <dbReference type="NCBI Taxonomy" id="574656"/>
    <lineage>
        <taxon>Eukaryota</taxon>
        <taxon>Fungi</taxon>
        <taxon>Dikarya</taxon>
        <taxon>Ascomycota</taxon>
        <taxon>Pezizomycotina</taxon>
        <taxon>Dothideomycetes</taxon>
        <taxon>Dothideomycetidae</taxon>
        <taxon>Mycosphaerellales</taxon>
        <taxon>Teratosphaeriaceae</taxon>
        <taxon>Recurvomyces</taxon>
    </lineage>
</organism>
<dbReference type="EMBL" id="JAUTXT010000021">
    <property type="protein sequence ID" value="KAK3674069.1"/>
    <property type="molecule type" value="Genomic_DNA"/>
</dbReference>
<feature type="region of interest" description="Disordered" evidence="1">
    <location>
        <begin position="740"/>
        <end position="764"/>
    </location>
</feature>
<dbReference type="AlphaFoldDB" id="A0AAE0WLR9"/>
<dbReference type="PROSITE" id="PS51468">
    <property type="entry name" value="VIT"/>
    <property type="match status" value="1"/>
</dbReference>
<feature type="compositionally biased region" description="Acidic residues" evidence="1">
    <location>
        <begin position="747"/>
        <end position="757"/>
    </location>
</feature>
<dbReference type="PANTHER" id="PTHR45737:SF6">
    <property type="entry name" value="VON WILLEBRAND FACTOR A DOMAIN-CONTAINING PROTEIN 5A"/>
    <property type="match status" value="1"/>
</dbReference>
<reference evidence="4" key="1">
    <citation type="submission" date="2023-07" db="EMBL/GenBank/DDBJ databases">
        <title>Black Yeasts Isolated from many extreme environments.</title>
        <authorList>
            <person name="Coleine C."/>
            <person name="Stajich J.E."/>
            <person name="Selbmann L."/>
        </authorList>
    </citation>
    <scope>NUCLEOTIDE SEQUENCE</scope>
    <source>
        <strain evidence="4">CCFEE 5485</strain>
    </source>
</reference>
<dbReference type="Gene3D" id="3.40.50.410">
    <property type="entry name" value="von Willebrand factor, type A domain"/>
    <property type="match status" value="1"/>
</dbReference>
<dbReference type="Proteomes" id="UP001274830">
    <property type="component" value="Unassembled WGS sequence"/>
</dbReference>
<feature type="region of interest" description="Disordered" evidence="1">
    <location>
        <begin position="891"/>
        <end position="944"/>
    </location>
</feature>
<dbReference type="PANTHER" id="PTHR45737">
    <property type="entry name" value="VON WILLEBRAND FACTOR A DOMAIN-CONTAINING PROTEIN 5A"/>
    <property type="match status" value="1"/>
</dbReference>
<evidence type="ECO:0000313" key="4">
    <source>
        <dbReference type="EMBL" id="KAK3674069.1"/>
    </source>
</evidence>
<sequence length="1251" mass="134561">MFGSSSSTNHICGCYYRAQQSLFATSARHYLPQVRLDSHTTITPLCFTTKLTQTFRNSGSDVLKQVRYTFPLYDGVAVSGYTISYADKVLKGVVKQKDDAKQIYDDAVTRGETAGLLESLPTGNFGVTLGNVPAASGIVVEITYCGELKHDAAIDGLRYTLPTAIAPRYGQYPGELMQMNAQTTSGISITIDIDIVGSAIRKVQSPSHPIAVSIGATSAASGNATFQPHRASATLTLGTTILADDFVLQLLIDDIEKPRALIENHPTISGHRAIMTTLVPKFVLESANPEIVFIADQSGSMGGAKNTALVKALTVFLKSLPFGVRFNVCAFGSHHDFLWPKSQAYNENNVKSALIFVGGLKAAYGGTELLKPIVAAFEQRLGDMPLEVMMLTDGEIWGEDSVFDFINKQILDEKVDARVFALGIGNGASTTLVNGMARAGRGFAQFVTESETEKTDRKVMRMLKGALYAHTWDYKLDVEFMGRDSGSEASHSVDMEEEDFEMVGQSEEHPAISTKGDVAESGPLTATTSSTTSLKPNATRSYFDSSVDPDKTSATTDRASRYAHLPDLDNPKLIQAPVDIPPLFPFNRTTAYILIDQSEKRTVKSVTLRAESASGPLELSIPVESIAAHDVPSIHQLAAREAIQDLEEGRGSWLQPLKEKHTSRFDELVEREAVRLGVQYQVAGKWTSFVAVNQKTKHAREQEKSAAASKSQVAEAAALAPPLVNIDAATMEQYQREMADAASLPLADEESDEEDEAASVARHGTVSMSMAGMPVAGVDRISALAIPAPQSRGGTRANAPSNAFFGGATQAFGAMSGGPFGKAAKPAPASAGGGLFGSATQSASSAGGNSFGNPSQSLAPSFGSGLFSNSAMPPSSAGSSLFGTSMQVPFRTGWSPVGPPPPPRAPGQSSQQVGAMASMQTGFGQSSSYAPPPPMAPGQSSQQLAGLAPMRTEFGFGQSSSQAPAPVTAAPLSLHDLINLQKFSGAWVYTDDLLKAIGVQKYGFDGWKTGYLRSKDVKITLMVLAFLEVRFMGDRESNNISSRAASNQKSSALLKLPPELRNIIYQYVFEVTAADGLVDVFATSPPEATILQCCRQIHTESHGLHQQMVRNYWSETKFVVRPSMEDQTDTPLRDEDLAHVVQIEVLCSAHSVDTSDRTTDSIGLFELLLAFRGPMDTLLAFKRDEYGRWLALDKAWSTDQSPRYLGTVKTPGCSKIYFDLIDEDDAPLRKCLTAEEVVTIRTIAYGSCKRR</sequence>
<dbReference type="Pfam" id="PF08487">
    <property type="entry name" value="VIT"/>
    <property type="match status" value="1"/>
</dbReference>
<accession>A0AAE0WLR9</accession>